<name>A0ACB8S7T4_9AGAM</name>
<dbReference type="EMBL" id="MU275847">
    <property type="protein sequence ID" value="KAI0052218.1"/>
    <property type="molecule type" value="Genomic_DNA"/>
</dbReference>
<organism evidence="1 2">
    <name type="scientific">Auriscalpium vulgare</name>
    <dbReference type="NCBI Taxonomy" id="40419"/>
    <lineage>
        <taxon>Eukaryota</taxon>
        <taxon>Fungi</taxon>
        <taxon>Dikarya</taxon>
        <taxon>Basidiomycota</taxon>
        <taxon>Agaricomycotina</taxon>
        <taxon>Agaricomycetes</taxon>
        <taxon>Russulales</taxon>
        <taxon>Auriscalpiaceae</taxon>
        <taxon>Auriscalpium</taxon>
    </lineage>
</organism>
<sequence>MALLAVFRINRATSTPSARAPCTLPRQSGRLFRKTQDTASSHRTFAGSPRYMPPPTQLLCAQPMPYPLPKHAGSERQGRSATPWDLLAERLSSGGARGTAAYIQGVYQSRARFAMIYDGLRRRSPVFAFSSPHQSSRHYPWP</sequence>
<gene>
    <name evidence="1" type="ORF">FA95DRAFT_71356</name>
</gene>
<keyword evidence="2" id="KW-1185">Reference proteome</keyword>
<proteinExistence type="predicted"/>
<evidence type="ECO:0000313" key="1">
    <source>
        <dbReference type="EMBL" id="KAI0052218.1"/>
    </source>
</evidence>
<dbReference type="Proteomes" id="UP000814033">
    <property type="component" value="Unassembled WGS sequence"/>
</dbReference>
<protein>
    <submittedName>
        <fullName evidence="1">Uncharacterized protein</fullName>
    </submittedName>
</protein>
<comment type="caution">
    <text evidence="1">The sequence shown here is derived from an EMBL/GenBank/DDBJ whole genome shotgun (WGS) entry which is preliminary data.</text>
</comment>
<reference evidence="1" key="2">
    <citation type="journal article" date="2022" name="New Phytol.">
        <title>Evolutionary transition to the ectomycorrhizal habit in the genomes of a hyperdiverse lineage of mushroom-forming fungi.</title>
        <authorList>
            <person name="Looney B."/>
            <person name="Miyauchi S."/>
            <person name="Morin E."/>
            <person name="Drula E."/>
            <person name="Courty P.E."/>
            <person name="Kohler A."/>
            <person name="Kuo A."/>
            <person name="LaButti K."/>
            <person name="Pangilinan J."/>
            <person name="Lipzen A."/>
            <person name="Riley R."/>
            <person name="Andreopoulos W."/>
            <person name="He G."/>
            <person name="Johnson J."/>
            <person name="Nolan M."/>
            <person name="Tritt A."/>
            <person name="Barry K.W."/>
            <person name="Grigoriev I.V."/>
            <person name="Nagy L.G."/>
            <person name="Hibbett D."/>
            <person name="Henrissat B."/>
            <person name="Matheny P.B."/>
            <person name="Labbe J."/>
            <person name="Martin F.M."/>
        </authorList>
    </citation>
    <scope>NUCLEOTIDE SEQUENCE</scope>
    <source>
        <strain evidence="1">FP105234-sp</strain>
    </source>
</reference>
<accession>A0ACB8S7T4</accession>
<evidence type="ECO:0000313" key="2">
    <source>
        <dbReference type="Proteomes" id="UP000814033"/>
    </source>
</evidence>
<reference evidence="1" key="1">
    <citation type="submission" date="2021-02" db="EMBL/GenBank/DDBJ databases">
        <authorList>
            <consortium name="DOE Joint Genome Institute"/>
            <person name="Ahrendt S."/>
            <person name="Looney B.P."/>
            <person name="Miyauchi S."/>
            <person name="Morin E."/>
            <person name="Drula E."/>
            <person name="Courty P.E."/>
            <person name="Chicoki N."/>
            <person name="Fauchery L."/>
            <person name="Kohler A."/>
            <person name="Kuo A."/>
            <person name="Labutti K."/>
            <person name="Pangilinan J."/>
            <person name="Lipzen A."/>
            <person name="Riley R."/>
            <person name="Andreopoulos W."/>
            <person name="He G."/>
            <person name="Johnson J."/>
            <person name="Barry K.W."/>
            <person name="Grigoriev I.V."/>
            <person name="Nagy L."/>
            <person name="Hibbett D."/>
            <person name="Henrissat B."/>
            <person name="Matheny P.B."/>
            <person name="Labbe J."/>
            <person name="Martin F."/>
        </authorList>
    </citation>
    <scope>NUCLEOTIDE SEQUENCE</scope>
    <source>
        <strain evidence="1">FP105234-sp</strain>
    </source>
</reference>